<keyword evidence="1" id="KW-0472">Membrane</keyword>
<keyword evidence="1" id="KW-1133">Transmembrane helix</keyword>
<keyword evidence="3" id="KW-1185">Reference proteome</keyword>
<dbReference type="EMBL" id="JRNU01000065">
    <property type="protein sequence ID" value="KGF50863.1"/>
    <property type="molecule type" value="Genomic_DNA"/>
</dbReference>
<feature type="transmembrane region" description="Helical" evidence="1">
    <location>
        <begin position="31"/>
        <end position="50"/>
    </location>
</feature>
<name>A0A096AUX0_9BACT</name>
<keyword evidence="1" id="KW-0812">Transmembrane</keyword>
<sequence length="138" mass="16270">MTIPYKYSNIIIGIILILIIPIMIFLLKGNIISFMSCIFLSFLISLSIIYKYGNTLHINDSDIVIKNILFPKKNILKKNIQSIYIHSEHVFWKDTIYINFRIEYERKMIHLGTLSAKKTNLLYNYLKDNIDTHIEIIT</sequence>
<gene>
    <name evidence="2" type="ORF">HMPREF9302_09435</name>
</gene>
<reference evidence="2 3" key="1">
    <citation type="submission" date="2014-07" db="EMBL/GenBank/DDBJ databases">
        <authorList>
            <person name="McCorrison J."/>
            <person name="Sanka R."/>
            <person name="Torralba M."/>
            <person name="Gillis M."/>
            <person name="Haft D.H."/>
            <person name="Methe B."/>
            <person name="Sutton G."/>
            <person name="Nelson K.E."/>
        </authorList>
    </citation>
    <scope>NUCLEOTIDE SEQUENCE [LARGE SCALE GENOMIC DNA]</scope>
    <source>
        <strain evidence="2 3">DNF00058</strain>
    </source>
</reference>
<comment type="caution">
    <text evidence="2">The sequence shown here is derived from an EMBL/GenBank/DDBJ whole genome shotgun (WGS) entry which is preliminary data.</text>
</comment>
<protein>
    <recommendedName>
        <fullName evidence="4">PH domain-containing protein</fullName>
    </recommendedName>
</protein>
<dbReference type="AlphaFoldDB" id="A0A096AUX0"/>
<accession>A0A096AUX0</accession>
<dbReference type="Proteomes" id="UP000029614">
    <property type="component" value="Unassembled WGS sequence"/>
</dbReference>
<evidence type="ECO:0000313" key="3">
    <source>
        <dbReference type="Proteomes" id="UP000029614"/>
    </source>
</evidence>
<proteinExistence type="predicted"/>
<evidence type="ECO:0000313" key="2">
    <source>
        <dbReference type="EMBL" id="KGF50863.1"/>
    </source>
</evidence>
<feature type="transmembrane region" description="Helical" evidence="1">
    <location>
        <begin position="7"/>
        <end position="25"/>
    </location>
</feature>
<evidence type="ECO:0000256" key="1">
    <source>
        <dbReference type="SAM" id="Phobius"/>
    </source>
</evidence>
<organism evidence="2 3">
    <name type="scientific">Prevotella amnii DNF00058</name>
    <dbReference type="NCBI Taxonomy" id="1401066"/>
    <lineage>
        <taxon>Bacteria</taxon>
        <taxon>Pseudomonadati</taxon>
        <taxon>Bacteroidota</taxon>
        <taxon>Bacteroidia</taxon>
        <taxon>Bacteroidales</taxon>
        <taxon>Prevotellaceae</taxon>
        <taxon>Prevotella</taxon>
    </lineage>
</organism>
<evidence type="ECO:0008006" key="4">
    <source>
        <dbReference type="Google" id="ProtNLM"/>
    </source>
</evidence>